<dbReference type="InterPro" id="IPR050963">
    <property type="entry name" value="Sirohydro_Cobaltochel/CbiX"/>
</dbReference>
<dbReference type="PANTHER" id="PTHR33542">
    <property type="entry name" value="SIROHYDROCHLORIN FERROCHELATASE, CHLOROPLASTIC"/>
    <property type="match status" value="1"/>
</dbReference>
<dbReference type="EMBL" id="NEXC01000030">
    <property type="protein sequence ID" value="PSN83258.1"/>
    <property type="molecule type" value="Genomic_DNA"/>
</dbReference>
<comment type="caution">
    <text evidence="3">The sequence shown here is derived from an EMBL/GenBank/DDBJ whole genome shotgun (WGS) entry which is preliminary data.</text>
</comment>
<evidence type="ECO:0000256" key="1">
    <source>
        <dbReference type="ARBA" id="ARBA00022723"/>
    </source>
</evidence>
<dbReference type="InterPro" id="IPR002762">
    <property type="entry name" value="CbiX-like"/>
</dbReference>
<reference evidence="3 4" key="1">
    <citation type="submission" date="2017-04" db="EMBL/GenBank/DDBJ databases">
        <title>Novel microbial lineages endemic to geothermal iron-oxide mats fill important gaps in the evolutionary history of Archaea.</title>
        <authorList>
            <person name="Jay Z.J."/>
            <person name="Beam J.P."/>
            <person name="Dlakic M."/>
            <person name="Rusch D.B."/>
            <person name="Kozubal M.A."/>
            <person name="Inskeep W.P."/>
        </authorList>
    </citation>
    <scope>NUCLEOTIDE SEQUENCE [LARGE SCALE GENOMIC DNA]</scope>
    <source>
        <strain evidence="3">OSP_D</strain>
    </source>
</reference>
<proteinExistence type="predicted"/>
<dbReference type="Pfam" id="PF01903">
    <property type="entry name" value="CbiX"/>
    <property type="match status" value="2"/>
</dbReference>
<gene>
    <name evidence="3" type="ORF">B9Q01_05315</name>
</gene>
<dbReference type="GO" id="GO:0016829">
    <property type="term" value="F:lyase activity"/>
    <property type="evidence" value="ECO:0007669"/>
    <property type="project" value="UniProtKB-KW"/>
</dbReference>
<dbReference type="GO" id="GO:0046872">
    <property type="term" value="F:metal ion binding"/>
    <property type="evidence" value="ECO:0007669"/>
    <property type="project" value="UniProtKB-KW"/>
</dbReference>
<evidence type="ECO:0008006" key="5">
    <source>
        <dbReference type="Google" id="ProtNLM"/>
    </source>
</evidence>
<dbReference type="SUPFAM" id="SSF53800">
    <property type="entry name" value="Chelatase"/>
    <property type="match status" value="2"/>
</dbReference>
<evidence type="ECO:0000313" key="4">
    <source>
        <dbReference type="Proteomes" id="UP000240880"/>
    </source>
</evidence>
<name>A0A2R6AAA2_9ARCH</name>
<organism evidence="3 4">
    <name type="scientific">Candidatus Marsarchaeota G1 archaeon OSP_D</name>
    <dbReference type="NCBI Taxonomy" id="1978155"/>
    <lineage>
        <taxon>Archaea</taxon>
        <taxon>Candidatus Marsarchaeota</taxon>
        <taxon>Candidatus Marsarchaeota group 1</taxon>
    </lineage>
</organism>
<dbReference type="PANTHER" id="PTHR33542:SF3">
    <property type="entry name" value="SIROHYDROCHLORIN FERROCHELATASE, CHLOROPLASTIC"/>
    <property type="match status" value="1"/>
</dbReference>
<sequence length="249" mass="28582">MQYNQKTRLANCVLLVDRGSKAAEVRRELEALCEHIKQLGGYAGVEFCFLEVATPSLEEKLKSCVEKYAHVFVFPYFLHKGLKFWTTVNFVKSFGQEGIHVIEEALGVHEKLIEVVLDRAREAISGETKDWSVLLIGHGSSFEAEKNDLNEIAIMLKEKASFKRVHACFLELCEPTIRQALLQLTNERRILIIPYFLHHGMHMQLDLPRELSDLPNAEVRFAKHLGVDKRIAQVVVEKVEAFRRKLNIE</sequence>
<evidence type="ECO:0000313" key="3">
    <source>
        <dbReference type="EMBL" id="PSN83258.1"/>
    </source>
</evidence>
<dbReference type="Proteomes" id="UP000240880">
    <property type="component" value="Unassembled WGS sequence"/>
</dbReference>
<evidence type="ECO:0000256" key="2">
    <source>
        <dbReference type="ARBA" id="ARBA00023239"/>
    </source>
</evidence>
<protein>
    <recommendedName>
        <fullName evidence="5">Cobalamin biosynthesis protein CbiX</fullName>
    </recommendedName>
</protein>
<keyword evidence="1" id="KW-0479">Metal-binding</keyword>
<accession>A0A2R6AAA2</accession>
<dbReference type="AlphaFoldDB" id="A0A2R6AAA2"/>
<keyword evidence="2" id="KW-0456">Lyase</keyword>
<dbReference type="Gene3D" id="3.40.50.1400">
    <property type="match status" value="2"/>
</dbReference>